<dbReference type="InterPro" id="IPR056300">
    <property type="entry name" value="SusG-like_C"/>
</dbReference>
<gene>
    <name evidence="5" type="ORF">MNBD_BACTEROID06-1363</name>
</gene>
<protein>
    <submittedName>
        <fullName evidence="5">Trehalose synthase</fullName>
        <ecNumber evidence="5">5.4.99.16</ecNumber>
    </submittedName>
</protein>
<dbReference type="AlphaFoldDB" id="A0A3B0UMR9"/>
<dbReference type="Pfam" id="PF23915">
    <property type="entry name" value="SusG_C"/>
    <property type="match status" value="1"/>
</dbReference>
<evidence type="ECO:0000256" key="2">
    <source>
        <dbReference type="ARBA" id="ARBA00022801"/>
    </source>
</evidence>
<reference evidence="5" key="1">
    <citation type="submission" date="2018-06" db="EMBL/GenBank/DDBJ databases">
        <authorList>
            <person name="Zhirakovskaya E."/>
        </authorList>
    </citation>
    <scope>NUCLEOTIDE SEQUENCE</scope>
</reference>
<dbReference type="SUPFAM" id="SSF51445">
    <property type="entry name" value="(Trans)glycosidases"/>
    <property type="match status" value="1"/>
</dbReference>
<dbReference type="Pfam" id="PF00128">
    <property type="entry name" value="Alpha-amylase"/>
    <property type="match status" value="1"/>
</dbReference>
<dbReference type="CDD" id="cd11316">
    <property type="entry name" value="AmyAc_bac2_AmyA"/>
    <property type="match status" value="1"/>
</dbReference>
<dbReference type="SMART" id="SM00642">
    <property type="entry name" value="Aamy"/>
    <property type="match status" value="1"/>
</dbReference>
<dbReference type="InterPro" id="IPR017853">
    <property type="entry name" value="GH"/>
</dbReference>
<keyword evidence="5" id="KW-0413">Isomerase</keyword>
<dbReference type="PANTHER" id="PTHR10357">
    <property type="entry name" value="ALPHA-AMYLASE FAMILY MEMBER"/>
    <property type="match status" value="1"/>
</dbReference>
<feature type="domain" description="Glycosyl hydrolase family 13 catalytic" evidence="4">
    <location>
        <begin position="23"/>
        <end position="418"/>
    </location>
</feature>
<name>A0A3B0UMR9_9ZZZZ</name>
<comment type="similarity">
    <text evidence="1">Belongs to the glycosyl hydrolase 13 family.</text>
</comment>
<sequence>CAQPKPVEQTTHQKIWPNGTMYEIFVQSFADSNGDGIGDFNGMTSKLDYLQDLGIQGIWLMPIGPSPSYHKYDVTDYYGVHPDYGTMDDFKHFVAEAHKRNIKVVMDFVVNHSSSEHPWFLDASSDKNSQYRNYYVWASIDSIQDQLSKKEITLDSDNITQWHQNGSDNEYYYGFFYGGMPDLNYDNPKVREEMINAGTFWLKEVGVDGFRLDAAKHIFPDEQAEKSHAWWIEFGDAMRNVKPDVYLVGEVWGNADLVGPYLKGLPAMFNFDFHHAINDLMRTEKNNGIIENLITTREVYGNIQPNYKDAIFVNNHDQNRLISNVDNSLAKNKLAAAILLTLPGTPYIYYGDEIGMLGKKPDEMIREPFLWDYVDKDSLRTKWIEPVNSNDSTVVPLALQIKDSNSTYYFFKAWIQERNNQPILREGKLTSLSMPDNLLAYTRSFAKERVVVLHNLSAEPVDVNLSSLNCSKIDFIVGSKPPIINGNINLSPYQSVILK</sequence>
<evidence type="ECO:0000256" key="3">
    <source>
        <dbReference type="ARBA" id="ARBA00023295"/>
    </source>
</evidence>
<dbReference type="InterPro" id="IPR013780">
    <property type="entry name" value="Glyco_hydro_b"/>
</dbReference>
<dbReference type="Gene3D" id="3.90.400.10">
    <property type="entry name" value="Oligo-1,6-glucosidase, Domain 2"/>
    <property type="match status" value="1"/>
</dbReference>
<accession>A0A3B0UMR9</accession>
<dbReference type="Gene3D" id="2.60.40.1180">
    <property type="entry name" value="Golgi alpha-mannosidase II"/>
    <property type="match status" value="1"/>
</dbReference>
<dbReference type="SUPFAM" id="SSF51011">
    <property type="entry name" value="Glycosyl hydrolase domain"/>
    <property type="match status" value="1"/>
</dbReference>
<proteinExistence type="inferred from homology"/>
<dbReference type="EC" id="5.4.99.16" evidence="5"/>
<dbReference type="GO" id="GO:0004556">
    <property type="term" value="F:alpha-amylase activity"/>
    <property type="evidence" value="ECO:0007669"/>
    <property type="project" value="InterPro"/>
</dbReference>
<organism evidence="5">
    <name type="scientific">hydrothermal vent metagenome</name>
    <dbReference type="NCBI Taxonomy" id="652676"/>
    <lineage>
        <taxon>unclassified sequences</taxon>
        <taxon>metagenomes</taxon>
        <taxon>ecological metagenomes</taxon>
    </lineage>
</organism>
<evidence type="ECO:0000256" key="1">
    <source>
        <dbReference type="ARBA" id="ARBA00008061"/>
    </source>
</evidence>
<evidence type="ECO:0000259" key="4">
    <source>
        <dbReference type="SMART" id="SM00642"/>
    </source>
</evidence>
<keyword evidence="3" id="KW-0326">Glycosidase</keyword>
<evidence type="ECO:0000313" key="5">
    <source>
        <dbReference type="EMBL" id="VAW25849.1"/>
    </source>
</evidence>
<dbReference type="InterPro" id="IPR045857">
    <property type="entry name" value="O16G_dom_2"/>
</dbReference>
<feature type="non-terminal residue" evidence="5">
    <location>
        <position position="1"/>
    </location>
</feature>
<dbReference type="PRINTS" id="PR00110">
    <property type="entry name" value="ALPHAAMYLASE"/>
</dbReference>
<keyword evidence="2" id="KW-0378">Hydrolase</keyword>
<dbReference type="InterPro" id="IPR006046">
    <property type="entry name" value="Alpha_amylase"/>
</dbReference>
<dbReference type="GO" id="GO:0043169">
    <property type="term" value="F:cation binding"/>
    <property type="evidence" value="ECO:0007669"/>
    <property type="project" value="InterPro"/>
</dbReference>
<dbReference type="EMBL" id="UOES01000028">
    <property type="protein sequence ID" value="VAW25849.1"/>
    <property type="molecule type" value="Genomic_DNA"/>
</dbReference>
<dbReference type="GO" id="GO:0047471">
    <property type="term" value="F:maltose alpha-D-glucosyltransferase activity"/>
    <property type="evidence" value="ECO:0007669"/>
    <property type="project" value="UniProtKB-EC"/>
</dbReference>
<dbReference type="Gene3D" id="3.20.20.80">
    <property type="entry name" value="Glycosidases"/>
    <property type="match status" value="1"/>
</dbReference>
<dbReference type="GO" id="GO:0009313">
    <property type="term" value="P:oligosaccharide catabolic process"/>
    <property type="evidence" value="ECO:0007669"/>
    <property type="project" value="TreeGrafter"/>
</dbReference>
<dbReference type="PANTHER" id="PTHR10357:SF179">
    <property type="entry name" value="NEUTRAL AND BASIC AMINO ACID TRANSPORT PROTEIN RBAT"/>
    <property type="match status" value="1"/>
</dbReference>
<dbReference type="InterPro" id="IPR006047">
    <property type="entry name" value="GH13_cat_dom"/>
</dbReference>